<proteinExistence type="predicted"/>
<dbReference type="AlphaFoldDB" id="A0AAW3XEP5"/>
<reference evidence="1" key="1">
    <citation type="submission" date="2020-08" db="EMBL/GenBank/DDBJ databases">
        <title>Distribution of Beta-Lactamase Producing Gram-Negative Bacterial Isolates in Isabela River of Santo Domingo, Dominican Republic.</title>
        <authorList>
            <person name="Calderon V."/>
            <person name="Del Rosario C."/>
            <person name="Duarte A."/>
            <person name="Bonnelly R."/>
            <person name="Barauna R."/>
            <person name="Ramos R.T."/>
            <person name="Perdomo O.P."/>
            <person name="Rodriguez De Francisco L.E."/>
            <person name="Franco De Los Santos E.F."/>
        </authorList>
    </citation>
    <scope>NUCLEOTIDE SEQUENCE</scope>
    <source>
        <strain evidence="1">INTEC_BI4_1.1</strain>
    </source>
</reference>
<dbReference type="RefSeq" id="WP_187173763.1">
    <property type="nucleotide sequence ID" value="NZ_AP022498.1"/>
</dbReference>
<sequence>MKQITFASRNHQLTNINTWTPDSQWLVYDVRPSGASFTGETIERVNVGTGEVEVIYRATDGAHVGVVTVHPAQDEYIFIHGPKHPDADWRYDFHHRQGVIAHHGQVSNLDAMDIIAPYTPGALRGGSHVHVFSPNGQLVSFTYNDHVMHMRDPKLDLRNVGVAAPFGPVNPQGNHPREYPGTFWSVLVSRTTPNPQPGSDEINRAYEEGWVGNDRLAFIGDILSAQGEKVPELFIVNLPVDEQGWKRAGDAPLQGTPETLPAPPAGVMQRRLTFTHHNRYPGLVNVPRHWVRSNPQATQIAFLMRDDKGVVQLWLISPEGGEPRQLTHAERDIQSAFNWHPSGKMLGFVLENRIACCDAQTGEVTFLTSDHGNPPSADAVVFSPNGRVIAWMEETGGFRQLWITETAQN</sequence>
<dbReference type="EMBL" id="JACSEP010000004">
    <property type="protein sequence ID" value="MBC6322279.1"/>
    <property type="molecule type" value="Genomic_DNA"/>
</dbReference>
<comment type="caution">
    <text evidence="1">The sequence shown here is derived from an EMBL/GenBank/DDBJ whole genome shotgun (WGS) entry which is preliminary data.</text>
</comment>
<dbReference type="Proteomes" id="UP000613022">
    <property type="component" value="Unassembled WGS sequence"/>
</dbReference>
<evidence type="ECO:0000313" key="2">
    <source>
        <dbReference type="Proteomes" id="UP000613022"/>
    </source>
</evidence>
<dbReference type="Pfam" id="PF12566">
    <property type="entry name" value="DUF3748"/>
    <property type="match status" value="1"/>
</dbReference>
<protein>
    <submittedName>
        <fullName evidence="1">DUF3748 domain-containing protein</fullName>
    </submittedName>
</protein>
<gene>
    <name evidence="1" type="ORF">H9R40_03335</name>
</gene>
<name>A0AAW3XEP5_9ENTR</name>
<dbReference type="SUPFAM" id="SSF82171">
    <property type="entry name" value="DPP6 N-terminal domain-like"/>
    <property type="match status" value="1"/>
</dbReference>
<dbReference type="InterPro" id="IPR022223">
    <property type="entry name" value="DUF3748"/>
</dbReference>
<evidence type="ECO:0000313" key="1">
    <source>
        <dbReference type="EMBL" id="MBC6322279.1"/>
    </source>
</evidence>
<accession>A0AAW3XEP5</accession>
<organism evidence="1 2">
    <name type="scientific">Enterobacter kobei</name>
    <dbReference type="NCBI Taxonomy" id="208224"/>
    <lineage>
        <taxon>Bacteria</taxon>
        <taxon>Pseudomonadati</taxon>
        <taxon>Pseudomonadota</taxon>
        <taxon>Gammaproteobacteria</taxon>
        <taxon>Enterobacterales</taxon>
        <taxon>Enterobacteriaceae</taxon>
        <taxon>Enterobacter</taxon>
        <taxon>Enterobacter cloacae complex</taxon>
    </lineage>
</organism>
<dbReference type="InterPro" id="IPR011042">
    <property type="entry name" value="6-blade_b-propeller_TolB-like"/>
</dbReference>
<dbReference type="Gene3D" id="2.120.10.30">
    <property type="entry name" value="TolB, C-terminal domain"/>
    <property type="match status" value="1"/>
</dbReference>